<protein>
    <submittedName>
        <fullName evidence="4">Acetyltransferase (GNAT) domain-containing protein</fullName>
    </submittedName>
</protein>
<dbReference type="STRING" id="1120996.SAMN02746066_01863"/>
<evidence type="ECO:0000313" key="4">
    <source>
        <dbReference type="EMBL" id="SHM40115.1"/>
    </source>
</evidence>
<dbReference type="RefSeq" id="WP_073286470.1">
    <property type="nucleotide sequence ID" value="NZ_FRCP01000009.1"/>
</dbReference>
<evidence type="ECO:0000256" key="2">
    <source>
        <dbReference type="ARBA" id="ARBA00023315"/>
    </source>
</evidence>
<dbReference type="SUPFAM" id="SSF55729">
    <property type="entry name" value="Acyl-CoA N-acyltransferases (Nat)"/>
    <property type="match status" value="1"/>
</dbReference>
<dbReference type="PROSITE" id="PS51186">
    <property type="entry name" value="GNAT"/>
    <property type="match status" value="1"/>
</dbReference>
<evidence type="ECO:0000313" key="5">
    <source>
        <dbReference type="Proteomes" id="UP000184038"/>
    </source>
</evidence>
<sequence>MNEIGIEIRDSLNVDEYNNLRKQVGWESKNPIVVEKAIKNSTIVKKAIYVNCAVGMARAIGDGMSYLLVDVVVNSKYQKKGIGKKLVNSIIDEIKGNTIVGEYSTINLISIKGMEKFYESCGFEAVPFGYNGNGMRIKIEK</sequence>
<keyword evidence="2" id="KW-0012">Acyltransferase</keyword>
<gene>
    <name evidence="4" type="ORF">SAMN02746066_01863</name>
</gene>
<dbReference type="InterPro" id="IPR016181">
    <property type="entry name" value="Acyl_CoA_acyltransferase"/>
</dbReference>
<dbReference type="AlphaFoldDB" id="A0A1M7IHH6"/>
<dbReference type="GO" id="GO:0008080">
    <property type="term" value="F:N-acetyltransferase activity"/>
    <property type="evidence" value="ECO:0007669"/>
    <property type="project" value="InterPro"/>
</dbReference>
<dbReference type="InterPro" id="IPR000182">
    <property type="entry name" value="GNAT_dom"/>
</dbReference>
<proteinExistence type="predicted"/>
<dbReference type="Proteomes" id="UP000184038">
    <property type="component" value="Unassembled WGS sequence"/>
</dbReference>
<reference evidence="4 5" key="1">
    <citation type="submission" date="2016-11" db="EMBL/GenBank/DDBJ databases">
        <authorList>
            <person name="Jaros S."/>
            <person name="Januszkiewicz K."/>
            <person name="Wedrychowicz H."/>
        </authorList>
    </citation>
    <scope>NUCLEOTIDE SEQUENCE [LARGE SCALE GENOMIC DNA]</scope>
    <source>
        <strain evidence="4 5">DSM 15930</strain>
    </source>
</reference>
<keyword evidence="1 4" id="KW-0808">Transferase</keyword>
<dbReference type="CDD" id="cd04301">
    <property type="entry name" value="NAT_SF"/>
    <property type="match status" value="1"/>
</dbReference>
<name>A0A1M7IHH6_9FIRM</name>
<accession>A0A1M7IHH6</accession>
<dbReference type="Pfam" id="PF13508">
    <property type="entry name" value="Acetyltransf_7"/>
    <property type="match status" value="1"/>
</dbReference>
<dbReference type="GO" id="GO:0005737">
    <property type="term" value="C:cytoplasm"/>
    <property type="evidence" value="ECO:0007669"/>
    <property type="project" value="TreeGrafter"/>
</dbReference>
<evidence type="ECO:0000256" key="1">
    <source>
        <dbReference type="ARBA" id="ARBA00022679"/>
    </source>
</evidence>
<dbReference type="EMBL" id="FRCP01000009">
    <property type="protein sequence ID" value="SHM40115.1"/>
    <property type="molecule type" value="Genomic_DNA"/>
</dbReference>
<dbReference type="PANTHER" id="PTHR43626:SF4">
    <property type="entry name" value="GCN5-RELATED N-ACETYLTRANSFERASE 2, CHLOROPLASTIC"/>
    <property type="match status" value="1"/>
</dbReference>
<keyword evidence="5" id="KW-1185">Reference proteome</keyword>
<organism evidence="4 5">
    <name type="scientific">Anaerosporobacter mobilis DSM 15930</name>
    <dbReference type="NCBI Taxonomy" id="1120996"/>
    <lineage>
        <taxon>Bacteria</taxon>
        <taxon>Bacillati</taxon>
        <taxon>Bacillota</taxon>
        <taxon>Clostridia</taxon>
        <taxon>Lachnospirales</taxon>
        <taxon>Lachnospiraceae</taxon>
        <taxon>Anaerosporobacter</taxon>
    </lineage>
</organism>
<dbReference type="PANTHER" id="PTHR43626">
    <property type="entry name" value="ACYL-COA N-ACYLTRANSFERASE"/>
    <property type="match status" value="1"/>
</dbReference>
<dbReference type="Gene3D" id="3.40.630.30">
    <property type="match status" value="1"/>
</dbReference>
<dbReference type="InterPro" id="IPR045039">
    <property type="entry name" value="NSI-like"/>
</dbReference>
<feature type="domain" description="N-acetyltransferase" evidence="3">
    <location>
        <begin position="6"/>
        <end position="140"/>
    </location>
</feature>
<evidence type="ECO:0000259" key="3">
    <source>
        <dbReference type="PROSITE" id="PS51186"/>
    </source>
</evidence>